<accession>A0A485LBK3</accession>
<evidence type="ECO:0000313" key="6">
    <source>
        <dbReference type="Proteomes" id="UP000332933"/>
    </source>
</evidence>
<dbReference type="PANTHER" id="PTHR24173">
    <property type="entry name" value="ANKYRIN REPEAT CONTAINING"/>
    <property type="match status" value="1"/>
</dbReference>
<sequence>MLFASGANVDCTLFDGVSSLMLASAHGHPEIVSMLLAAGANVDSKQKDDITALMLASGNGWVKNVKLLLDAGANVKCADNDGVTRFHAAAGEALHTITAVTTHRIDTDDLRCLLPSTATIVGPLGMTKAYEVMRQVKTSLHNMHIDVQSSLNLNKEVLAMTQGKLTKVVETKAHLMRGIFEANEVHVPTTFIVLPFNMAEQRDDASKSHQEMTMKKATGFLQRLKFVGVNIVAAVKESNPLAATKAALDGLKAVNAVRGSTLCELERFYAEKDPNKTFAGVLGQ</sequence>
<evidence type="ECO:0000313" key="5">
    <source>
        <dbReference type="EMBL" id="VFT95397.1"/>
    </source>
</evidence>
<reference evidence="5 6" key="1">
    <citation type="submission" date="2019-03" db="EMBL/GenBank/DDBJ databases">
        <authorList>
            <person name="Gaulin E."/>
            <person name="Dumas B."/>
        </authorList>
    </citation>
    <scope>NUCLEOTIDE SEQUENCE [LARGE SCALE GENOMIC DNA]</scope>
    <source>
        <strain evidence="5">CBS 568.67</strain>
    </source>
</reference>
<dbReference type="InterPro" id="IPR036770">
    <property type="entry name" value="Ankyrin_rpt-contain_sf"/>
</dbReference>
<dbReference type="OrthoDB" id="73683at2759"/>
<gene>
    <name evidence="5" type="primary">Aste57867_18662</name>
    <name evidence="4" type="ORF">As57867_018600</name>
    <name evidence="5" type="ORF">ASTE57867_18662</name>
</gene>
<proteinExistence type="predicted"/>
<evidence type="ECO:0000256" key="2">
    <source>
        <dbReference type="ARBA" id="ARBA00023043"/>
    </source>
</evidence>
<dbReference type="AlphaFoldDB" id="A0A485LBK3"/>
<dbReference type="InterPro" id="IPR002110">
    <property type="entry name" value="Ankyrin_rpt"/>
</dbReference>
<evidence type="ECO:0000256" key="1">
    <source>
        <dbReference type="ARBA" id="ARBA00022737"/>
    </source>
</evidence>
<evidence type="ECO:0000313" key="4">
    <source>
        <dbReference type="EMBL" id="KAF0689921.1"/>
    </source>
</evidence>
<dbReference type="EMBL" id="VJMH01006403">
    <property type="protein sequence ID" value="KAF0689921.1"/>
    <property type="molecule type" value="Genomic_DNA"/>
</dbReference>
<keyword evidence="1" id="KW-0677">Repeat</keyword>
<dbReference type="PROSITE" id="PS50297">
    <property type="entry name" value="ANK_REP_REGION"/>
    <property type="match status" value="2"/>
</dbReference>
<dbReference type="Gene3D" id="1.25.40.20">
    <property type="entry name" value="Ankyrin repeat-containing domain"/>
    <property type="match status" value="1"/>
</dbReference>
<dbReference type="Proteomes" id="UP000332933">
    <property type="component" value="Unassembled WGS sequence"/>
</dbReference>
<evidence type="ECO:0000256" key="3">
    <source>
        <dbReference type="PROSITE-ProRule" id="PRU00023"/>
    </source>
</evidence>
<dbReference type="PANTHER" id="PTHR24173:SF74">
    <property type="entry name" value="ANKYRIN REPEAT DOMAIN-CONTAINING PROTEIN 16"/>
    <property type="match status" value="1"/>
</dbReference>
<dbReference type="PROSITE" id="PS50088">
    <property type="entry name" value="ANK_REPEAT"/>
    <property type="match status" value="2"/>
</dbReference>
<reference evidence="4" key="2">
    <citation type="submission" date="2019-06" db="EMBL/GenBank/DDBJ databases">
        <title>Genomics analysis of Aphanomyces spp. identifies a new class of oomycete effector associated with host adaptation.</title>
        <authorList>
            <person name="Gaulin E."/>
        </authorList>
    </citation>
    <scope>NUCLEOTIDE SEQUENCE</scope>
    <source>
        <strain evidence="4">CBS 578.67</strain>
    </source>
</reference>
<keyword evidence="2 3" id="KW-0040">ANK repeat</keyword>
<dbReference type="SUPFAM" id="SSF48403">
    <property type="entry name" value="Ankyrin repeat"/>
    <property type="match status" value="1"/>
</dbReference>
<dbReference type="EMBL" id="CAADRA010006424">
    <property type="protein sequence ID" value="VFT95397.1"/>
    <property type="molecule type" value="Genomic_DNA"/>
</dbReference>
<keyword evidence="6" id="KW-1185">Reference proteome</keyword>
<dbReference type="SMART" id="SM00248">
    <property type="entry name" value="ANK"/>
    <property type="match status" value="2"/>
</dbReference>
<dbReference type="Pfam" id="PF12796">
    <property type="entry name" value="Ank_2"/>
    <property type="match status" value="1"/>
</dbReference>
<feature type="repeat" description="ANK" evidence="3">
    <location>
        <begin position="48"/>
        <end position="80"/>
    </location>
</feature>
<protein>
    <submittedName>
        <fullName evidence="5">Aste57867_18662 protein</fullName>
    </submittedName>
</protein>
<feature type="repeat" description="ANK" evidence="3">
    <location>
        <begin position="15"/>
        <end position="47"/>
    </location>
</feature>
<organism evidence="5 6">
    <name type="scientific">Aphanomyces stellatus</name>
    <dbReference type="NCBI Taxonomy" id="120398"/>
    <lineage>
        <taxon>Eukaryota</taxon>
        <taxon>Sar</taxon>
        <taxon>Stramenopiles</taxon>
        <taxon>Oomycota</taxon>
        <taxon>Saprolegniomycetes</taxon>
        <taxon>Saprolegniales</taxon>
        <taxon>Verrucalvaceae</taxon>
        <taxon>Aphanomyces</taxon>
    </lineage>
</organism>
<name>A0A485LBK3_9STRA</name>